<feature type="binding site" evidence="5">
    <location>
        <position position="92"/>
    </location>
    <ligand>
        <name>AMP</name>
        <dbReference type="ChEBI" id="CHEBI:456215"/>
    </ligand>
</feature>
<comment type="subcellular location">
    <subcellularLocation>
        <location evidence="5 7">Cytoplasm</location>
    </subcellularLocation>
</comment>
<dbReference type="PANTHER" id="PTHR23359">
    <property type="entry name" value="NUCLEOTIDE KINASE"/>
    <property type="match status" value="1"/>
</dbReference>
<dbReference type="Pfam" id="PF00406">
    <property type="entry name" value="ADK"/>
    <property type="match status" value="1"/>
</dbReference>
<feature type="region of interest" description="NMP" evidence="5">
    <location>
        <begin position="30"/>
        <end position="59"/>
    </location>
</feature>
<keyword evidence="2 5" id="KW-0545">Nucleotide biosynthesis</keyword>
<protein>
    <recommendedName>
        <fullName evidence="5 7">Adenylate kinase</fullName>
        <shortName evidence="5">AK</shortName>
        <ecNumber evidence="5 7">2.7.4.3</ecNumber>
    </recommendedName>
    <alternativeName>
        <fullName evidence="5">ATP-AMP transphosphorylase</fullName>
    </alternativeName>
    <alternativeName>
        <fullName evidence="5">ATP:AMP phosphotransferase</fullName>
    </alternativeName>
    <alternativeName>
        <fullName evidence="5">Adenylate monophosphate kinase</fullName>
    </alternativeName>
</protein>
<reference evidence="8" key="1">
    <citation type="submission" date="2020-11" db="EMBL/GenBank/DDBJ databases">
        <authorList>
            <person name="Konstantinou D."/>
            <person name="Gkelis S."/>
            <person name="Popin R."/>
            <person name="Fewer D."/>
            <person name="Sivonen K."/>
        </authorList>
    </citation>
    <scope>NUCLEOTIDE SEQUENCE</scope>
    <source>
        <strain evidence="8">TAU-MAC 1115</strain>
    </source>
</reference>
<dbReference type="NCBIfam" id="NF011104">
    <property type="entry name" value="PRK14531.1"/>
    <property type="match status" value="1"/>
</dbReference>
<comment type="subunit">
    <text evidence="5 7">Monomer.</text>
</comment>
<proteinExistence type="inferred from homology"/>
<evidence type="ECO:0000313" key="8">
    <source>
        <dbReference type="EMBL" id="MBT9316154.1"/>
    </source>
</evidence>
<comment type="domain">
    <text evidence="5">Consists of three domains, a large central CORE domain and two small peripheral domains, NMPbind and LID, which undergo movements during catalysis. The LID domain closes over the site of phosphoryl transfer upon ATP binding. Assembling and dissambling the active center during each catalytic cycle provides an effective means to prevent ATP hydrolysis.</text>
</comment>
<dbReference type="RefSeq" id="WP_215609223.1">
    <property type="nucleotide sequence ID" value="NZ_JADOES010000021.1"/>
</dbReference>
<dbReference type="PRINTS" id="PR00094">
    <property type="entry name" value="ADENYLTKNASE"/>
</dbReference>
<dbReference type="EC" id="2.7.4.3" evidence="5 7"/>
<feature type="binding site" evidence="5">
    <location>
        <position position="36"/>
    </location>
    <ligand>
        <name>AMP</name>
        <dbReference type="ChEBI" id="CHEBI:456215"/>
    </ligand>
</feature>
<dbReference type="AlphaFoldDB" id="A0A947DGW1"/>
<comment type="pathway">
    <text evidence="5">Purine metabolism; AMP biosynthesis via salvage pathway; AMP from ADP: step 1/1.</text>
</comment>
<sequence>MRLVMLGGPGSGKGTQAKKLSEHFNIPWISTGDVLRAEIAADSLLGQQVAETLARGELVSDDLMIDFIKVRLQQPDAAQGWVLDGYPRTAFQAEELDFFLETLNVQVHYVIWLELSAHALIERSENRGAIDDNPDALRRRIETLAETTMPMLEYYDYRQRLMRVDGNQPPDDVKRDILSGLSR</sequence>
<keyword evidence="3 5" id="KW-0547">Nucleotide-binding</keyword>
<dbReference type="PROSITE" id="PS00113">
    <property type="entry name" value="ADENYLATE_KINASE"/>
    <property type="match status" value="1"/>
</dbReference>
<gene>
    <name evidence="5" type="primary">adk</name>
    <name evidence="8" type="ORF">IXB50_12055</name>
</gene>
<keyword evidence="5 7" id="KW-0067">ATP-binding</keyword>
<dbReference type="GO" id="GO:0005524">
    <property type="term" value="F:ATP binding"/>
    <property type="evidence" value="ECO:0007669"/>
    <property type="project" value="UniProtKB-UniRule"/>
</dbReference>
<keyword evidence="4 5" id="KW-0418">Kinase</keyword>
<feature type="binding site" evidence="5">
    <location>
        <position position="140"/>
    </location>
    <ligand>
        <name>AMP</name>
        <dbReference type="ChEBI" id="CHEBI:456215"/>
    </ligand>
</feature>
<dbReference type="Proteomes" id="UP000717364">
    <property type="component" value="Unassembled WGS sequence"/>
</dbReference>
<evidence type="ECO:0000256" key="4">
    <source>
        <dbReference type="ARBA" id="ARBA00022777"/>
    </source>
</evidence>
<dbReference type="HAMAP" id="MF_00235">
    <property type="entry name" value="Adenylate_kinase_Adk"/>
    <property type="match status" value="1"/>
</dbReference>
<dbReference type="Gene3D" id="3.40.50.300">
    <property type="entry name" value="P-loop containing nucleotide triphosphate hydrolases"/>
    <property type="match status" value="1"/>
</dbReference>
<dbReference type="NCBIfam" id="NF001381">
    <property type="entry name" value="PRK00279.1-3"/>
    <property type="match status" value="1"/>
</dbReference>
<reference evidence="8" key="2">
    <citation type="journal article" date="2021" name="Mar. Drugs">
        <title>Genome Reduction and Secondary Metabolism of the Marine Sponge-Associated Cyanobacterium Leptothoe.</title>
        <authorList>
            <person name="Konstantinou D."/>
            <person name="Popin R.V."/>
            <person name="Fewer D.P."/>
            <person name="Sivonen K."/>
            <person name="Gkelis S."/>
        </authorList>
    </citation>
    <scope>NUCLEOTIDE SEQUENCE</scope>
    <source>
        <strain evidence="8">TAU-MAC 1115</strain>
    </source>
</reference>
<dbReference type="CDD" id="cd01428">
    <property type="entry name" value="ADK"/>
    <property type="match status" value="1"/>
</dbReference>
<organism evidence="8 9">
    <name type="scientific">Leptothoe spongobia TAU-MAC 1115</name>
    <dbReference type="NCBI Taxonomy" id="1967444"/>
    <lineage>
        <taxon>Bacteria</taxon>
        <taxon>Bacillati</taxon>
        <taxon>Cyanobacteriota</taxon>
        <taxon>Cyanophyceae</taxon>
        <taxon>Nodosilineales</taxon>
        <taxon>Cymatolegaceae</taxon>
        <taxon>Leptothoe</taxon>
        <taxon>Leptothoe spongobia</taxon>
    </lineage>
</organism>
<dbReference type="GO" id="GO:0005737">
    <property type="term" value="C:cytoplasm"/>
    <property type="evidence" value="ECO:0007669"/>
    <property type="project" value="UniProtKB-SubCell"/>
</dbReference>
<evidence type="ECO:0000256" key="1">
    <source>
        <dbReference type="ARBA" id="ARBA00022679"/>
    </source>
</evidence>
<evidence type="ECO:0000256" key="6">
    <source>
        <dbReference type="RuleBase" id="RU003330"/>
    </source>
</evidence>
<evidence type="ECO:0000313" key="9">
    <source>
        <dbReference type="Proteomes" id="UP000717364"/>
    </source>
</evidence>
<dbReference type="InterPro" id="IPR033690">
    <property type="entry name" value="Adenylat_kinase_CS"/>
</dbReference>
<evidence type="ECO:0000256" key="3">
    <source>
        <dbReference type="ARBA" id="ARBA00022741"/>
    </source>
</evidence>
<name>A0A947DGW1_9CYAN</name>
<comment type="similarity">
    <text evidence="5 6">Belongs to the adenylate kinase family.</text>
</comment>
<evidence type="ECO:0000256" key="5">
    <source>
        <dbReference type="HAMAP-Rule" id="MF_00235"/>
    </source>
</evidence>
<feature type="binding site" evidence="5">
    <location>
        <begin position="85"/>
        <end position="88"/>
    </location>
    <ligand>
        <name>AMP</name>
        <dbReference type="ChEBI" id="CHEBI:456215"/>
    </ligand>
</feature>
<feature type="binding site" evidence="5">
    <location>
        <begin position="57"/>
        <end position="59"/>
    </location>
    <ligand>
        <name>AMP</name>
        <dbReference type="ChEBI" id="CHEBI:456215"/>
    </ligand>
</feature>
<keyword evidence="1 5" id="KW-0808">Transferase</keyword>
<dbReference type="GO" id="GO:0044209">
    <property type="term" value="P:AMP salvage"/>
    <property type="evidence" value="ECO:0007669"/>
    <property type="project" value="UniProtKB-UniRule"/>
</dbReference>
<comment type="catalytic activity">
    <reaction evidence="5 7">
        <text>AMP + ATP = 2 ADP</text>
        <dbReference type="Rhea" id="RHEA:12973"/>
        <dbReference type="ChEBI" id="CHEBI:30616"/>
        <dbReference type="ChEBI" id="CHEBI:456215"/>
        <dbReference type="ChEBI" id="CHEBI:456216"/>
        <dbReference type="EC" id="2.7.4.3"/>
    </reaction>
</comment>
<keyword evidence="5" id="KW-0963">Cytoplasm</keyword>
<evidence type="ECO:0000256" key="2">
    <source>
        <dbReference type="ARBA" id="ARBA00022727"/>
    </source>
</evidence>
<dbReference type="EMBL" id="JADOES010000021">
    <property type="protein sequence ID" value="MBT9316154.1"/>
    <property type="molecule type" value="Genomic_DNA"/>
</dbReference>
<dbReference type="InterPro" id="IPR000850">
    <property type="entry name" value="Adenylat/UMP-CMP_kin"/>
</dbReference>
<dbReference type="SUPFAM" id="SSF52540">
    <property type="entry name" value="P-loop containing nucleoside triphosphate hydrolases"/>
    <property type="match status" value="1"/>
</dbReference>
<feature type="binding site" evidence="5">
    <location>
        <position position="31"/>
    </location>
    <ligand>
        <name>AMP</name>
        <dbReference type="ChEBI" id="CHEBI:456215"/>
    </ligand>
</feature>
<comment type="caution">
    <text evidence="8">The sequence shown here is derived from an EMBL/GenBank/DDBJ whole genome shotgun (WGS) entry which is preliminary data.</text>
</comment>
<evidence type="ECO:0000256" key="7">
    <source>
        <dbReference type="RuleBase" id="RU003331"/>
    </source>
</evidence>
<comment type="function">
    <text evidence="5">Catalyzes the reversible transfer of the terminal phosphate group between ATP and AMP. Plays an important role in cellular energy homeostasis and in adenine nucleotide metabolism.</text>
</comment>
<accession>A0A947DGW1</accession>
<dbReference type="GO" id="GO:0004017">
    <property type="term" value="F:AMP kinase activity"/>
    <property type="evidence" value="ECO:0007669"/>
    <property type="project" value="UniProtKB-UniRule"/>
</dbReference>
<dbReference type="InterPro" id="IPR027417">
    <property type="entry name" value="P-loop_NTPase"/>
</dbReference>
<feature type="binding site" evidence="5">
    <location>
        <position position="168"/>
    </location>
    <ligand>
        <name>ATP</name>
        <dbReference type="ChEBI" id="CHEBI:30616"/>
    </ligand>
</feature>
<keyword evidence="9" id="KW-1185">Reference proteome</keyword>
<comment type="caution">
    <text evidence="5">Lacks conserved residue(s) required for the propagation of feature annotation.</text>
</comment>
<feature type="binding site" evidence="5">
    <location>
        <begin position="10"/>
        <end position="15"/>
    </location>
    <ligand>
        <name>ATP</name>
        <dbReference type="ChEBI" id="CHEBI:30616"/>
    </ligand>
</feature>
<feature type="binding site" evidence="5">
    <location>
        <position position="127"/>
    </location>
    <ligand>
        <name>ATP</name>
        <dbReference type="ChEBI" id="CHEBI:30616"/>
    </ligand>
</feature>